<evidence type="ECO:0000259" key="4">
    <source>
        <dbReference type="PROSITE" id="PS01031"/>
    </source>
</evidence>
<dbReference type="PANTHER" id="PTHR11527">
    <property type="entry name" value="HEAT-SHOCK PROTEIN 20 FAMILY MEMBER"/>
    <property type="match status" value="1"/>
</dbReference>
<dbReference type="eggNOG" id="COG0071">
    <property type="taxonomic scope" value="Bacteria"/>
</dbReference>
<dbReference type="HOGENOM" id="CLU_046737_12_0_6"/>
<dbReference type="InterPro" id="IPR002068">
    <property type="entry name" value="A-crystallin/Hsp20_dom"/>
</dbReference>
<dbReference type="AlphaFoldDB" id="H8GR50"/>
<sequence>MKESKETQENKDIVSQGSQTETGRGLMAFEDFDRWFDDMLSRRWLNPFDVKFPRFPLMSFPLSMEVPKVDIIENDNEIKVHAALPGVKKEDLDVSLTNQTVTIKSSTRQEKKQESGEYCRREISRGEFQRTVSLPCQVNSDQAKASFKDGILEIVLPKLEKTQRKRIEIH</sequence>
<evidence type="ECO:0000256" key="1">
    <source>
        <dbReference type="PROSITE-ProRule" id="PRU00285"/>
    </source>
</evidence>
<keyword evidence="6" id="KW-0346">Stress response</keyword>
<dbReference type="InterPro" id="IPR007052">
    <property type="entry name" value="CS_dom"/>
</dbReference>
<name>H8GR50_METAL</name>
<protein>
    <submittedName>
        <fullName evidence="6">Molecular chaperone (Small heat shock protein)</fullName>
    </submittedName>
</protein>
<dbReference type="STRING" id="686340.Metal_2123"/>
<evidence type="ECO:0000256" key="3">
    <source>
        <dbReference type="SAM" id="MobiDB-lite"/>
    </source>
</evidence>
<gene>
    <name evidence="6" type="ORF">Metal_2123</name>
</gene>
<dbReference type="EMBL" id="CM001475">
    <property type="protein sequence ID" value="EIC29877.1"/>
    <property type="molecule type" value="Genomic_DNA"/>
</dbReference>
<accession>H8GR50</accession>
<feature type="domain" description="CS" evidence="5">
    <location>
        <begin position="64"/>
        <end position="168"/>
    </location>
</feature>
<dbReference type="RefSeq" id="WP_005372095.1">
    <property type="nucleotide sequence ID" value="NZ_CM001475.1"/>
</dbReference>
<organism evidence="6 7">
    <name type="scientific">Methylomicrobium album BG8</name>
    <dbReference type="NCBI Taxonomy" id="686340"/>
    <lineage>
        <taxon>Bacteria</taxon>
        <taxon>Pseudomonadati</taxon>
        <taxon>Pseudomonadota</taxon>
        <taxon>Gammaproteobacteria</taxon>
        <taxon>Methylococcales</taxon>
        <taxon>Methylococcaceae</taxon>
        <taxon>Methylomicrobium</taxon>
    </lineage>
</organism>
<feature type="domain" description="SHSP" evidence="4">
    <location>
        <begin position="60"/>
        <end position="170"/>
    </location>
</feature>
<dbReference type="PROSITE" id="PS01031">
    <property type="entry name" value="SHSP"/>
    <property type="match status" value="1"/>
</dbReference>
<evidence type="ECO:0000256" key="2">
    <source>
        <dbReference type="RuleBase" id="RU003616"/>
    </source>
</evidence>
<dbReference type="PROSITE" id="PS51203">
    <property type="entry name" value="CS"/>
    <property type="match status" value="1"/>
</dbReference>
<keyword evidence="7" id="KW-1185">Reference proteome</keyword>
<dbReference type="CDD" id="cd06464">
    <property type="entry name" value="ACD_sHsps-like"/>
    <property type="match status" value="1"/>
</dbReference>
<reference evidence="6 7" key="1">
    <citation type="journal article" date="2013" name="Genome Announc.">
        <title>Genome Sequence of the Obligate Gammaproteobacterial Methanotroph Methylomicrobium album Strain BG8.</title>
        <authorList>
            <person name="Kits K.D."/>
            <person name="Kalyuzhnaya M.G."/>
            <person name="Klotz M.G."/>
            <person name="Jetten M.S."/>
            <person name="Op den Camp H.J."/>
            <person name="Vuilleumier S."/>
            <person name="Bringel F."/>
            <person name="Dispirito A.A."/>
            <person name="Murrell J.C."/>
            <person name="Bruce D."/>
            <person name="Cheng J.F."/>
            <person name="Copeland A."/>
            <person name="Goodwin L."/>
            <person name="Hauser L."/>
            <person name="Lajus A."/>
            <person name="Land M.L."/>
            <person name="Lapidus A."/>
            <person name="Lucas S."/>
            <person name="Medigue C."/>
            <person name="Pitluck S."/>
            <person name="Woyke T."/>
            <person name="Zeytun A."/>
            <person name="Stein L.Y."/>
        </authorList>
    </citation>
    <scope>NUCLEOTIDE SEQUENCE [LARGE SCALE GENOMIC DNA]</scope>
    <source>
        <strain evidence="6 7">BG8</strain>
    </source>
</reference>
<comment type="similarity">
    <text evidence="1 2">Belongs to the small heat shock protein (HSP20) family.</text>
</comment>
<dbReference type="Proteomes" id="UP000005090">
    <property type="component" value="Chromosome"/>
</dbReference>
<proteinExistence type="inferred from homology"/>
<dbReference type="Pfam" id="PF00011">
    <property type="entry name" value="HSP20"/>
    <property type="match status" value="1"/>
</dbReference>
<dbReference type="InterPro" id="IPR031107">
    <property type="entry name" value="Small_HSP"/>
</dbReference>
<feature type="region of interest" description="Disordered" evidence="3">
    <location>
        <begin position="1"/>
        <end position="20"/>
    </location>
</feature>
<feature type="compositionally biased region" description="Basic and acidic residues" evidence="3">
    <location>
        <begin position="1"/>
        <end position="12"/>
    </location>
</feature>
<dbReference type="Gene3D" id="2.60.40.790">
    <property type="match status" value="1"/>
</dbReference>
<evidence type="ECO:0000313" key="6">
    <source>
        <dbReference type="EMBL" id="EIC29877.1"/>
    </source>
</evidence>
<evidence type="ECO:0000313" key="7">
    <source>
        <dbReference type="Proteomes" id="UP000005090"/>
    </source>
</evidence>
<evidence type="ECO:0000259" key="5">
    <source>
        <dbReference type="PROSITE" id="PS51203"/>
    </source>
</evidence>
<dbReference type="InterPro" id="IPR008978">
    <property type="entry name" value="HSP20-like_chaperone"/>
</dbReference>
<dbReference type="SUPFAM" id="SSF49764">
    <property type="entry name" value="HSP20-like chaperones"/>
    <property type="match status" value="1"/>
</dbReference>